<proteinExistence type="predicted"/>
<dbReference type="PANTHER" id="PTHR43667">
    <property type="entry name" value="CYCLOPROPANE-FATTY-ACYL-PHOSPHOLIPID SYNTHASE"/>
    <property type="match status" value="1"/>
</dbReference>
<dbReference type="InterPro" id="IPR050723">
    <property type="entry name" value="CFA/CMAS"/>
</dbReference>
<dbReference type="PANTHER" id="PTHR43667:SF2">
    <property type="entry name" value="FATTY ACID C-METHYL TRANSFERASE"/>
    <property type="match status" value="1"/>
</dbReference>
<reference evidence="2 3" key="1">
    <citation type="journal article" date="2017" name="BMC Genomics">
        <title>Genomic analysis of methanogenic archaea reveals a shift towards energy conservation.</title>
        <authorList>
            <person name="Gilmore S.P."/>
            <person name="Henske J.K."/>
            <person name="Sexton J.A."/>
            <person name="Solomon K.V."/>
            <person name="Seppala S."/>
            <person name="Yoo J.I."/>
            <person name="Huyett L.M."/>
            <person name="Pressman A."/>
            <person name="Cogan J.Z."/>
            <person name="Kivenson V."/>
            <person name="Peng X."/>
            <person name="Tan Y."/>
            <person name="Valentine D.L."/>
            <person name="O'Malley M.A."/>
        </authorList>
    </citation>
    <scope>NUCLEOTIDE SEQUENCE [LARGE SCALE GENOMIC DNA]</scope>
    <source>
        <strain evidence="2 3">XII</strain>
    </source>
</reference>
<dbReference type="AlphaFoldDB" id="A0AAX0QAH0"/>
<evidence type="ECO:0000259" key="1">
    <source>
        <dbReference type="Pfam" id="PF13649"/>
    </source>
</evidence>
<dbReference type="EMBL" id="LMVO01000001">
    <property type="protein sequence ID" value="PAV10155.1"/>
    <property type="molecule type" value="Genomic_DNA"/>
</dbReference>
<dbReference type="Proteomes" id="UP000243820">
    <property type="component" value="Unassembled WGS sequence"/>
</dbReference>
<keyword evidence="3" id="KW-1185">Reference proteome</keyword>
<dbReference type="CDD" id="cd02440">
    <property type="entry name" value="AdoMet_MTases"/>
    <property type="match status" value="1"/>
</dbReference>
<evidence type="ECO:0000313" key="2">
    <source>
        <dbReference type="EMBL" id="PAV10155.1"/>
    </source>
</evidence>
<dbReference type="Gene3D" id="3.40.50.150">
    <property type="entry name" value="Vaccinia Virus protein VP39"/>
    <property type="match status" value="1"/>
</dbReference>
<organism evidence="2 3">
    <name type="scientific">Methanocorpusculum parvum</name>
    <dbReference type="NCBI Taxonomy" id="2193"/>
    <lineage>
        <taxon>Archaea</taxon>
        <taxon>Methanobacteriati</taxon>
        <taxon>Methanobacteriota</taxon>
        <taxon>Stenosarchaea group</taxon>
        <taxon>Methanomicrobia</taxon>
        <taxon>Methanomicrobiales</taxon>
        <taxon>Methanocorpusculaceae</taxon>
        <taxon>Methanocorpusculum</taxon>
    </lineage>
</organism>
<sequence length="308" mass="34953">MREGKTYPFSIPRYYLRINMNDADSEWREITKKQRQISTYKSSAEFFSIQLFVDKMVQNLKTGGMKRVSDQLAALDIPPGSSVLDIGAGPGTLAVPLAGAGCRVTVVEPSKPMVRAMEEYRKFLSVDAEIGVIAGVLEDLDEKRLGRHEYVISSFALSVPDLKDALKKMHQAASKEVHIFWFMNDTAWDVTYTRLWESLHGEKYWAKPKADVIWNCLFQMGIYADIAVYPMKDERGYPDLENAVSEYADRMEARDQRQKEIIRKYLDSVLVRGANGSLVFPDEGLYAHISWKVDLPGTNTNLSPPQIL</sequence>
<name>A0AAX0QAH0_9EURY</name>
<dbReference type="InterPro" id="IPR029063">
    <property type="entry name" value="SAM-dependent_MTases_sf"/>
</dbReference>
<gene>
    <name evidence="2" type="ORF">ASJ83_06795</name>
</gene>
<accession>A0AAX0QAH0</accession>
<protein>
    <recommendedName>
        <fullName evidence="1">Methyltransferase domain-containing protein</fullName>
    </recommendedName>
</protein>
<comment type="caution">
    <text evidence="2">The sequence shown here is derived from an EMBL/GenBank/DDBJ whole genome shotgun (WGS) entry which is preliminary data.</text>
</comment>
<dbReference type="Pfam" id="PF13649">
    <property type="entry name" value="Methyltransf_25"/>
    <property type="match status" value="1"/>
</dbReference>
<dbReference type="SUPFAM" id="SSF53335">
    <property type="entry name" value="S-adenosyl-L-methionine-dependent methyltransferases"/>
    <property type="match status" value="1"/>
</dbReference>
<dbReference type="InterPro" id="IPR041698">
    <property type="entry name" value="Methyltransf_25"/>
</dbReference>
<feature type="domain" description="Methyltransferase" evidence="1">
    <location>
        <begin position="83"/>
        <end position="172"/>
    </location>
</feature>
<evidence type="ECO:0000313" key="3">
    <source>
        <dbReference type="Proteomes" id="UP000243820"/>
    </source>
</evidence>